<evidence type="ECO:0000313" key="2">
    <source>
        <dbReference type="EMBL" id="ADH84889.1"/>
    </source>
</evidence>
<proteinExistence type="predicted"/>
<accession>D6Z607</accession>
<dbReference type="STRING" id="589865.DaAHT2_0178"/>
<evidence type="ECO:0000313" key="3">
    <source>
        <dbReference type="Proteomes" id="UP000001508"/>
    </source>
</evidence>
<dbReference type="KEGG" id="dak:DaAHT2_0178"/>
<dbReference type="Gene3D" id="6.10.280.130">
    <property type="match status" value="1"/>
</dbReference>
<dbReference type="AlphaFoldDB" id="D6Z607"/>
<dbReference type="EMBL" id="CP001940">
    <property type="protein sequence ID" value="ADH84889.1"/>
    <property type="molecule type" value="Genomic_DNA"/>
</dbReference>
<name>D6Z607_DESAT</name>
<organism evidence="2 3">
    <name type="scientific">Desulfurivibrio alkaliphilus (strain DSM 19089 / UNIQEM U267 / AHT2)</name>
    <dbReference type="NCBI Taxonomy" id="589865"/>
    <lineage>
        <taxon>Bacteria</taxon>
        <taxon>Pseudomonadati</taxon>
        <taxon>Thermodesulfobacteriota</taxon>
        <taxon>Desulfobulbia</taxon>
        <taxon>Desulfobulbales</taxon>
        <taxon>Desulfobulbaceae</taxon>
        <taxon>Desulfurivibrio</taxon>
    </lineage>
</organism>
<sequence length="70" mass="7847">MMSEHNSAPQAGPHSDGIKEGHAPLPGYYKLLFGGLVVWAVLFMGYFLSTGWSSAEYFERKMAEHQESIR</sequence>
<keyword evidence="3" id="KW-1185">Reference proteome</keyword>
<keyword evidence="1" id="KW-0812">Transmembrane</keyword>
<dbReference type="InParanoid" id="D6Z607"/>
<evidence type="ECO:0000256" key="1">
    <source>
        <dbReference type="SAM" id="Phobius"/>
    </source>
</evidence>
<reference evidence="3" key="1">
    <citation type="submission" date="2010-02" db="EMBL/GenBank/DDBJ databases">
        <title>Complete sequence of Desulfurivibrio alkaliphilus AHT2.</title>
        <authorList>
            <consortium name="US DOE Joint Genome Institute"/>
            <person name="Pitluck S."/>
            <person name="Chertkov O."/>
            <person name="Detter J.C."/>
            <person name="Han C."/>
            <person name="Tapia R."/>
            <person name="Larimer F."/>
            <person name="Land M."/>
            <person name="Hauser L."/>
            <person name="Kyrpides N."/>
            <person name="Mikhailova N."/>
            <person name="Sorokin D.Y."/>
            <person name="Muyzer G."/>
            <person name="Woyke T."/>
        </authorList>
    </citation>
    <scope>NUCLEOTIDE SEQUENCE [LARGE SCALE GENOMIC DNA]</scope>
    <source>
        <strain evidence="3">DSM 19089 / UNIQEM U267 / AHT2</strain>
    </source>
</reference>
<dbReference type="InterPro" id="IPR038414">
    <property type="entry name" value="CcoP_N_sf"/>
</dbReference>
<dbReference type="RefSeq" id="WP_013162420.1">
    <property type="nucleotide sequence ID" value="NC_014216.1"/>
</dbReference>
<keyword evidence="1" id="KW-0472">Membrane</keyword>
<feature type="transmembrane region" description="Helical" evidence="1">
    <location>
        <begin position="31"/>
        <end position="52"/>
    </location>
</feature>
<dbReference type="Proteomes" id="UP000001508">
    <property type="component" value="Chromosome"/>
</dbReference>
<gene>
    <name evidence="2" type="ordered locus">DaAHT2_0178</name>
</gene>
<dbReference type="HOGENOM" id="CLU_2751172_0_0_7"/>
<protein>
    <submittedName>
        <fullName evidence="2">Uncharacterized protein</fullName>
    </submittedName>
</protein>
<dbReference type="eggNOG" id="COG2010">
    <property type="taxonomic scope" value="Bacteria"/>
</dbReference>
<keyword evidence="1" id="KW-1133">Transmembrane helix</keyword>